<feature type="region of interest" description="Disordered" evidence="1">
    <location>
        <begin position="388"/>
        <end position="453"/>
    </location>
</feature>
<accession>A0A9N9KVG6</accession>
<dbReference type="Proteomes" id="UP000696280">
    <property type="component" value="Unassembled WGS sequence"/>
</dbReference>
<comment type="caution">
    <text evidence="2">The sequence shown here is derived from an EMBL/GenBank/DDBJ whole genome shotgun (WGS) entry which is preliminary data.</text>
</comment>
<dbReference type="PANTHER" id="PTHR38166">
    <property type="entry name" value="C2H2-TYPE DOMAIN-CONTAINING PROTEIN-RELATED"/>
    <property type="match status" value="1"/>
</dbReference>
<dbReference type="EMBL" id="CAJVRL010000048">
    <property type="protein sequence ID" value="CAG8952860.1"/>
    <property type="molecule type" value="Genomic_DNA"/>
</dbReference>
<keyword evidence="3" id="KW-1185">Reference proteome</keyword>
<feature type="compositionally biased region" description="Polar residues" evidence="1">
    <location>
        <begin position="312"/>
        <end position="322"/>
    </location>
</feature>
<dbReference type="AlphaFoldDB" id="A0A9N9KVG6"/>
<feature type="region of interest" description="Disordered" evidence="1">
    <location>
        <begin position="708"/>
        <end position="738"/>
    </location>
</feature>
<evidence type="ECO:0000256" key="1">
    <source>
        <dbReference type="SAM" id="MobiDB-lite"/>
    </source>
</evidence>
<feature type="region of interest" description="Disordered" evidence="1">
    <location>
        <begin position="224"/>
        <end position="251"/>
    </location>
</feature>
<proteinExistence type="predicted"/>
<evidence type="ECO:0000313" key="3">
    <source>
        <dbReference type="Proteomes" id="UP000696280"/>
    </source>
</evidence>
<dbReference type="OrthoDB" id="5382659at2759"/>
<protein>
    <recommendedName>
        <fullName evidence="4">C2H2-type domain-containing protein</fullName>
    </recommendedName>
</protein>
<feature type="region of interest" description="Disordered" evidence="1">
    <location>
        <begin position="312"/>
        <end position="334"/>
    </location>
</feature>
<sequence length="791" mass="88437">MEWIGNSTSGLRIEDSRRELAENPLAHSQDWDLRKYPAVLATDQRKLNQKTSASFDLPTHPQNHPFPLEAIPTSFDGEVKLGLESSSPASSRANSIDYSSCFSRNESAGSSSSTGSSLSSFGNSPYATVVHAPAPEDRGDALMKYAGRHDASPEEPPIFLNDIKQQPAKGSPAVHVDFRQPVYENNETRPVVNNLRAGKAFSHHKQMINEKKMDWVKDDLEKEERQMKRDRDKKKKKQRPRLEPRAVPPVNEARYDIQDPSAIQRVSVQETSEDTFQATRTVDNPGSYCSPRTSDILSDGLKFLTIKTLSNTDSQTPSISTEDATDWEDDSNLDESCRESQVRLSHFLETPTDIGTATGSQNKLAPIKSNLSDKLLLDLWRKFNEGHAGIRQHGSPGQSTRNSTASESGVTSGDSLSVRSGKRCRGDNSEDGNDNEGHERRRKRAPSHKLLSVEEDDSLTTKFACPFRKHDPRKYSIQTCPLCAMKPHKSIARLKTHLYEKHLIEQCPRCKSVFESEEALEAHNMGEERCEAAPDKQVDGMTRKMRDQIRNRKKPYPGQTDGEKWENIYKILFPNETVPDPYFEPIPDHGAGTPQSPDNVNIIQYQDHLRRVIPGFVENSLDERHPTDAQLKRQMKDIIREALDQAFISFRDNFTLGSTATEPLMHTDPPSNHHPESEVETFLLASPPTNSTSRPILPTIIAKNKFSDSGYGSHPSMSTNSQQDPSEFSTSDTAPLSSSNEAAQANLISKMDFQTESDFSSLLGFDGMNDFLSLDGTVGYPDLDLGEITFF</sequence>
<reference evidence="2" key="1">
    <citation type="submission" date="2021-07" db="EMBL/GenBank/DDBJ databases">
        <authorList>
            <person name="Durling M."/>
        </authorList>
    </citation>
    <scope>NUCLEOTIDE SEQUENCE</scope>
</reference>
<name>A0A9N9KVG6_9HELO</name>
<gene>
    <name evidence="2" type="ORF">HYFRA_00007574</name>
</gene>
<feature type="region of interest" description="Disordered" evidence="1">
    <location>
        <begin position="44"/>
        <end position="71"/>
    </location>
</feature>
<evidence type="ECO:0008006" key="4">
    <source>
        <dbReference type="Google" id="ProtNLM"/>
    </source>
</evidence>
<feature type="compositionally biased region" description="Polar residues" evidence="1">
    <location>
        <begin position="715"/>
        <end position="738"/>
    </location>
</feature>
<feature type="compositionally biased region" description="Polar residues" evidence="1">
    <location>
        <begin position="395"/>
        <end position="418"/>
    </location>
</feature>
<feature type="compositionally biased region" description="Acidic residues" evidence="1">
    <location>
        <begin position="323"/>
        <end position="333"/>
    </location>
</feature>
<dbReference type="PANTHER" id="PTHR38166:SF1">
    <property type="entry name" value="C2H2-TYPE DOMAIN-CONTAINING PROTEIN"/>
    <property type="match status" value="1"/>
</dbReference>
<organism evidence="2 3">
    <name type="scientific">Hymenoscyphus fraxineus</name>
    <dbReference type="NCBI Taxonomy" id="746836"/>
    <lineage>
        <taxon>Eukaryota</taxon>
        <taxon>Fungi</taxon>
        <taxon>Dikarya</taxon>
        <taxon>Ascomycota</taxon>
        <taxon>Pezizomycotina</taxon>
        <taxon>Leotiomycetes</taxon>
        <taxon>Helotiales</taxon>
        <taxon>Helotiaceae</taxon>
        <taxon>Hymenoscyphus</taxon>
    </lineage>
</organism>
<evidence type="ECO:0000313" key="2">
    <source>
        <dbReference type="EMBL" id="CAG8952860.1"/>
    </source>
</evidence>